<feature type="region of interest" description="Disordered" evidence="1">
    <location>
        <begin position="1"/>
        <end position="108"/>
    </location>
</feature>
<organism evidence="3 4">
    <name type="scientific">Marasmius tenuissimus</name>
    <dbReference type="NCBI Taxonomy" id="585030"/>
    <lineage>
        <taxon>Eukaryota</taxon>
        <taxon>Fungi</taxon>
        <taxon>Dikarya</taxon>
        <taxon>Basidiomycota</taxon>
        <taxon>Agaricomycotina</taxon>
        <taxon>Agaricomycetes</taxon>
        <taxon>Agaricomycetidae</taxon>
        <taxon>Agaricales</taxon>
        <taxon>Marasmiineae</taxon>
        <taxon>Marasmiaceae</taxon>
        <taxon>Marasmius</taxon>
    </lineage>
</organism>
<sequence>MYYTRSAAKNPTLATPTSSTLHVSSHRTHNGGEEDGDEHAPEKDEDDEIIADDEDACEREIEVDEDETENEEGHNDKVKGDRVEEDDDEQQSILGERDEEDNKEDGDADIFEVERILEHEPAVHPTHYYVKWKYYNDDDSCTWEPVDNL</sequence>
<protein>
    <recommendedName>
        <fullName evidence="2">Chromo domain-containing protein</fullName>
    </recommendedName>
</protein>
<feature type="compositionally biased region" description="Acidic residues" evidence="1">
    <location>
        <begin position="97"/>
        <end position="108"/>
    </location>
</feature>
<reference evidence="3 4" key="1">
    <citation type="submission" date="2024-05" db="EMBL/GenBank/DDBJ databases">
        <title>A draft genome resource for the thread blight pathogen Marasmius tenuissimus strain MS-2.</title>
        <authorList>
            <person name="Yulfo-Soto G.E."/>
            <person name="Baruah I.K."/>
            <person name="Amoako-Attah I."/>
            <person name="Bukari Y."/>
            <person name="Meinhardt L.W."/>
            <person name="Bailey B.A."/>
            <person name="Cohen S.P."/>
        </authorList>
    </citation>
    <scope>NUCLEOTIDE SEQUENCE [LARGE SCALE GENOMIC DNA]</scope>
    <source>
        <strain evidence="3 4">MS-2</strain>
    </source>
</reference>
<dbReference type="EMBL" id="JBBXMP010000007">
    <property type="protein sequence ID" value="KAL0070375.1"/>
    <property type="molecule type" value="Genomic_DNA"/>
</dbReference>
<evidence type="ECO:0000256" key="1">
    <source>
        <dbReference type="SAM" id="MobiDB-lite"/>
    </source>
</evidence>
<evidence type="ECO:0000313" key="3">
    <source>
        <dbReference type="EMBL" id="KAL0070375.1"/>
    </source>
</evidence>
<feature type="compositionally biased region" description="Acidic residues" evidence="1">
    <location>
        <begin position="33"/>
        <end position="70"/>
    </location>
</feature>
<dbReference type="PROSITE" id="PS50013">
    <property type="entry name" value="CHROMO_2"/>
    <property type="match status" value="1"/>
</dbReference>
<feature type="compositionally biased region" description="Basic and acidic residues" evidence="1">
    <location>
        <begin position="71"/>
        <end position="82"/>
    </location>
</feature>
<dbReference type="Gene3D" id="2.40.50.40">
    <property type="match status" value="1"/>
</dbReference>
<proteinExistence type="predicted"/>
<feature type="domain" description="Chromo" evidence="2">
    <location>
        <begin position="111"/>
        <end position="149"/>
    </location>
</feature>
<evidence type="ECO:0000313" key="4">
    <source>
        <dbReference type="Proteomes" id="UP001437256"/>
    </source>
</evidence>
<comment type="caution">
    <text evidence="3">The sequence shown here is derived from an EMBL/GenBank/DDBJ whole genome shotgun (WGS) entry which is preliminary data.</text>
</comment>
<keyword evidence="4" id="KW-1185">Reference proteome</keyword>
<dbReference type="Pfam" id="PF00385">
    <property type="entry name" value="Chromo"/>
    <property type="match status" value="1"/>
</dbReference>
<feature type="compositionally biased region" description="Polar residues" evidence="1">
    <location>
        <begin position="7"/>
        <end position="23"/>
    </location>
</feature>
<dbReference type="SUPFAM" id="SSF54160">
    <property type="entry name" value="Chromo domain-like"/>
    <property type="match status" value="1"/>
</dbReference>
<dbReference type="InterPro" id="IPR000953">
    <property type="entry name" value="Chromo/chromo_shadow_dom"/>
</dbReference>
<evidence type="ECO:0000259" key="2">
    <source>
        <dbReference type="PROSITE" id="PS50013"/>
    </source>
</evidence>
<dbReference type="InterPro" id="IPR016197">
    <property type="entry name" value="Chromo-like_dom_sf"/>
</dbReference>
<gene>
    <name evidence="3" type="ORF">AAF712_002566</name>
</gene>
<name>A0ABR3AA34_9AGAR</name>
<accession>A0ABR3AA34</accession>
<dbReference type="InterPro" id="IPR023780">
    <property type="entry name" value="Chromo_domain"/>
</dbReference>
<dbReference type="Proteomes" id="UP001437256">
    <property type="component" value="Unassembled WGS sequence"/>
</dbReference>
<dbReference type="CDD" id="cd00024">
    <property type="entry name" value="CD_CSD"/>
    <property type="match status" value="1"/>
</dbReference>